<feature type="compositionally biased region" description="Polar residues" evidence="1">
    <location>
        <begin position="76"/>
        <end position="90"/>
    </location>
</feature>
<organism evidence="2 3">
    <name type="scientific">Periconia digitata</name>
    <dbReference type="NCBI Taxonomy" id="1303443"/>
    <lineage>
        <taxon>Eukaryota</taxon>
        <taxon>Fungi</taxon>
        <taxon>Dikarya</taxon>
        <taxon>Ascomycota</taxon>
        <taxon>Pezizomycotina</taxon>
        <taxon>Dothideomycetes</taxon>
        <taxon>Pleosporomycetidae</taxon>
        <taxon>Pleosporales</taxon>
        <taxon>Massarineae</taxon>
        <taxon>Periconiaceae</taxon>
        <taxon>Periconia</taxon>
    </lineage>
</organism>
<keyword evidence="3" id="KW-1185">Reference proteome</keyword>
<protein>
    <submittedName>
        <fullName evidence="2">Uncharacterized protein</fullName>
    </submittedName>
</protein>
<evidence type="ECO:0000313" key="3">
    <source>
        <dbReference type="Proteomes" id="UP001152607"/>
    </source>
</evidence>
<reference evidence="2" key="1">
    <citation type="submission" date="2023-01" db="EMBL/GenBank/DDBJ databases">
        <authorList>
            <person name="Van Ghelder C."/>
            <person name="Rancurel C."/>
        </authorList>
    </citation>
    <scope>NUCLEOTIDE SEQUENCE</scope>
    <source>
        <strain evidence="2">CNCM I-4278</strain>
    </source>
</reference>
<dbReference type="OrthoDB" id="3776715at2759"/>
<feature type="region of interest" description="Disordered" evidence="1">
    <location>
        <begin position="1"/>
        <end position="51"/>
    </location>
</feature>
<evidence type="ECO:0000313" key="2">
    <source>
        <dbReference type="EMBL" id="CAI6335474.1"/>
    </source>
</evidence>
<evidence type="ECO:0000256" key="1">
    <source>
        <dbReference type="SAM" id="MobiDB-lite"/>
    </source>
</evidence>
<dbReference type="EMBL" id="CAOQHR010000005">
    <property type="protein sequence ID" value="CAI6335474.1"/>
    <property type="molecule type" value="Genomic_DNA"/>
</dbReference>
<accession>A0A9W4UHM4</accession>
<gene>
    <name evidence="2" type="ORF">PDIGIT_LOCUS8556</name>
</gene>
<sequence>MSEKYASSDLDLSGDELHPRDANEDNVPSSSPEDMPRSGRSRGNTVPSFGNQTSWLPYRVCGKPRPGHGFPASFMASRSSPKSRRSTLSDQPELDKHLRESMVTYDGLLYLPMSSTTLHHLSPFWKGLKPIAKLDEIFERVLINKDINKVHADHVVAALERVGMHCKHLVVLSPIHTAELGEVFNREIDNLDDPSSDWSKIFKCFPNLESVTFKHPDDEPLDLVEDTLKSFQRAIITAGYPSTFKIHISAPPEVLKRFR</sequence>
<feature type="region of interest" description="Disordered" evidence="1">
    <location>
        <begin position="69"/>
        <end position="95"/>
    </location>
</feature>
<comment type="caution">
    <text evidence="2">The sequence shown here is derived from an EMBL/GenBank/DDBJ whole genome shotgun (WGS) entry which is preliminary data.</text>
</comment>
<proteinExistence type="predicted"/>
<name>A0A9W4UHM4_9PLEO</name>
<dbReference type="AlphaFoldDB" id="A0A9W4UHM4"/>
<dbReference type="Proteomes" id="UP001152607">
    <property type="component" value="Unassembled WGS sequence"/>
</dbReference>
<feature type="compositionally biased region" description="Polar residues" evidence="1">
    <location>
        <begin position="41"/>
        <end position="51"/>
    </location>
</feature>